<gene>
    <name evidence="1" type="ORF">Q8W34_14660</name>
</gene>
<protein>
    <submittedName>
        <fullName evidence="1">Uncharacterized protein</fullName>
    </submittedName>
</protein>
<accession>A0ABT9FGL6</accession>
<name>A0ABT9FGL6_9GAMM</name>
<proteinExistence type="predicted"/>
<organism evidence="1 2">
    <name type="scientific">Pseudoalteromonas marina</name>
    <dbReference type="NCBI Taxonomy" id="267375"/>
    <lineage>
        <taxon>Bacteria</taxon>
        <taxon>Pseudomonadati</taxon>
        <taxon>Pseudomonadota</taxon>
        <taxon>Gammaproteobacteria</taxon>
        <taxon>Alteromonadales</taxon>
        <taxon>Pseudoalteromonadaceae</taxon>
        <taxon>Pseudoalteromonas</taxon>
    </lineage>
</organism>
<dbReference type="EMBL" id="JAUYVT010000014">
    <property type="protein sequence ID" value="MDP2565886.1"/>
    <property type="molecule type" value="Genomic_DNA"/>
</dbReference>
<sequence length="100" mass="11035">MDNSNPEFESLNEIISLTSPDAMSEIIAISPKDREFINVVHQACSEIKNNINNKEASEIAECVIENIQGKLLTPNSNPNFDQFLHSISTTLSAFLVPSQS</sequence>
<dbReference type="RefSeq" id="WP_305472666.1">
    <property type="nucleotide sequence ID" value="NZ_JAUYVT010000014.1"/>
</dbReference>
<keyword evidence="2" id="KW-1185">Reference proteome</keyword>
<evidence type="ECO:0000313" key="2">
    <source>
        <dbReference type="Proteomes" id="UP001177212"/>
    </source>
</evidence>
<reference evidence="1" key="1">
    <citation type="submission" date="2023-07" db="EMBL/GenBank/DDBJ databases">
        <title>Genome content predicts the carbon catabolic preferences of heterotrophic bacteria.</title>
        <authorList>
            <person name="Gralka M."/>
        </authorList>
    </citation>
    <scope>NUCLEOTIDE SEQUENCE</scope>
    <source>
        <strain evidence="1">4G09</strain>
    </source>
</reference>
<dbReference type="Proteomes" id="UP001177212">
    <property type="component" value="Unassembled WGS sequence"/>
</dbReference>
<evidence type="ECO:0000313" key="1">
    <source>
        <dbReference type="EMBL" id="MDP2565886.1"/>
    </source>
</evidence>
<comment type="caution">
    <text evidence="1">The sequence shown here is derived from an EMBL/GenBank/DDBJ whole genome shotgun (WGS) entry which is preliminary data.</text>
</comment>